<gene>
    <name evidence="9" type="primary">thiE</name>
    <name evidence="13" type="ORF">H0A76_06405</name>
</gene>
<dbReference type="EMBL" id="JACCHT010000001">
    <property type="protein sequence ID" value="NYT27548.1"/>
    <property type="molecule type" value="Genomic_DNA"/>
</dbReference>
<feature type="binding site" evidence="9">
    <location>
        <position position="72"/>
    </location>
    <ligand>
        <name>Mg(2+)</name>
        <dbReference type="ChEBI" id="CHEBI:18420"/>
    </ligand>
</feature>
<comment type="cofactor">
    <cofactor evidence="9">
        <name>Mg(2+)</name>
        <dbReference type="ChEBI" id="CHEBI:18420"/>
    </cofactor>
    <text evidence="9">Binds 1 Mg(2+) ion per subunit.</text>
</comment>
<feature type="binding site" evidence="9">
    <location>
        <position position="91"/>
    </location>
    <ligand>
        <name>Mg(2+)</name>
        <dbReference type="ChEBI" id="CHEBI:18420"/>
    </ligand>
</feature>
<keyword evidence="5 9" id="KW-0784">Thiamine biosynthesis</keyword>
<dbReference type="InterPro" id="IPR013785">
    <property type="entry name" value="Aldolase_TIM"/>
</dbReference>
<feature type="binding site" evidence="9">
    <location>
        <begin position="137"/>
        <end position="139"/>
    </location>
    <ligand>
        <name>2-[(2R,5Z)-2-carboxy-4-methylthiazol-5(2H)-ylidene]ethyl phosphate</name>
        <dbReference type="ChEBI" id="CHEBI:62899"/>
    </ligand>
</feature>
<comment type="caution">
    <text evidence="9">Lacks conserved residue(s) required for the propagation of feature annotation.</text>
</comment>
<accession>A0A853F202</accession>
<dbReference type="AlphaFoldDB" id="A0A853F202"/>
<dbReference type="GO" id="GO:0000287">
    <property type="term" value="F:magnesium ion binding"/>
    <property type="evidence" value="ECO:0007669"/>
    <property type="project" value="UniProtKB-UniRule"/>
</dbReference>
<dbReference type="EC" id="2.5.1.3" evidence="9"/>
<evidence type="ECO:0000256" key="10">
    <source>
        <dbReference type="RuleBase" id="RU003826"/>
    </source>
</evidence>
<proteinExistence type="inferred from homology"/>
<dbReference type="GO" id="GO:0004789">
    <property type="term" value="F:thiamine-phosphate diphosphorylase activity"/>
    <property type="evidence" value="ECO:0007669"/>
    <property type="project" value="UniProtKB-UniRule"/>
</dbReference>
<evidence type="ECO:0000313" key="13">
    <source>
        <dbReference type="EMBL" id="NYT27548.1"/>
    </source>
</evidence>
<name>A0A853F202_9GAMM</name>
<comment type="catalytic activity">
    <reaction evidence="6 9 10">
        <text>4-methyl-5-(2-phosphooxyethyl)-thiazole + 4-amino-2-methyl-5-(diphosphooxymethyl)pyrimidine + H(+) = thiamine phosphate + diphosphate</text>
        <dbReference type="Rhea" id="RHEA:22328"/>
        <dbReference type="ChEBI" id="CHEBI:15378"/>
        <dbReference type="ChEBI" id="CHEBI:33019"/>
        <dbReference type="ChEBI" id="CHEBI:37575"/>
        <dbReference type="ChEBI" id="CHEBI:57841"/>
        <dbReference type="ChEBI" id="CHEBI:58296"/>
        <dbReference type="EC" id="2.5.1.3"/>
    </reaction>
</comment>
<reference evidence="13 14" key="1">
    <citation type="submission" date="2020-05" db="EMBL/GenBank/DDBJ databases">
        <title>Horizontal transmission and recombination maintain forever young bacterial symbiont genomes.</title>
        <authorList>
            <person name="Russell S.L."/>
            <person name="Pepper-Tunick E."/>
            <person name="Svedberg J."/>
            <person name="Byrne A."/>
            <person name="Ruelas Castillo J."/>
            <person name="Vollmers C."/>
            <person name="Beinart R.A."/>
            <person name="Corbett-Detig R."/>
        </authorList>
    </citation>
    <scope>NUCLEOTIDE SEQUENCE [LARGE SCALE GENOMIC DNA]</scope>
    <source>
        <strain evidence="13">455</strain>
    </source>
</reference>
<feature type="binding site" evidence="9">
    <location>
        <begin position="39"/>
        <end position="43"/>
    </location>
    <ligand>
        <name>4-amino-2-methyl-5-(diphosphooxymethyl)pyrimidine</name>
        <dbReference type="ChEBI" id="CHEBI:57841"/>
    </ligand>
</feature>
<comment type="catalytic activity">
    <reaction evidence="8 9 10">
        <text>2-[(2R,5Z)-2-carboxy-4-methylthiazol-5(2H)-ylidene]ethyl phosphate + 4-amino-2-methyl-5-(diphosphooxymethyl)pyrimidine + 2 H(+) = thiamine phosphate + CO2 + diphosphate</text>
        <dbReference type="Rhea" id="RHEA:47844"/>
        <dbReference type="ChEBI" id="CHEBI:15378"/>
        <dbReference type="ChEBI" id="CHEBI:16526"/>
        <dbReference type="ChEBI" id="CHEBI:33019"/>
        <dbReference type="ChEBI" id="CHEBI:37575"/>
        <dbReference type="ChEBI" id="CHEBI:57841"/>
        <dbReference type="ChEBI" id="CHEBI:62899"/>
        <dbReference type="EC" id="2.5.1.3"/>
    </reaction>
</comment>
<evidence type="ECO:0000256" key="1">
    <source>
        <dbReference type="ARBA" id="ARBA00005165"/>
    </source>
</evidence>
<evidence type="ECO:0000313" key="14">
    <source>
        <dbReference type="Proteomes" id="UP000568751"/>
    </source>
</evidence>
<dbReference type="Proteomes" id="UP000568751">
    <property type="component" value="Unassembled WGS sequence"/>
</dbReference>
<comment type="pathway">
    <text evidence="1 9 11">Cofactor biosynthesis; thiamine diphosphate biosynthesis; thiamine phosphate from 4-amino-2-methyl-5-diphosphomethylpyrimidine and 4-methyl-5-(2-phosphoethyl)-thiazole: step 1/1.</text>
</comment>
<sequence>MKTNFLHNISGIYAITPSRALNLDAIEKVIVQHHISILQYRHKTVDTKTQFNETTQLQQLCAKHHTLFILNDDINLVQKIAADGVHLGKNDVSTQQARAQLGADAVIGVSCYNDISLAQMAQQQGADYVAFGALFSSLTKPNAPKCGLDIIRQAKKILTIPIVGIGGIDFNNQQSALDAGCNSVAMINALWN</sequence>
<comment type="similarity">
    <text evidence="9 10">Belongs to the thiamine-phosphate synthase family.</text>
</comment>
<dbReference type="PANTHER" id="PTHR20857">
    <property type="entry name" value="THIAMINE-PHOSPHATE PYROPHOSPHORYLASE"/>
    <property type="match status" value="1"/>
</dbReference>
<feature type="binding site" evidence="9">
    <location>
        <position position="167"/>
    </location>
    <ligand>
        <name>2-[(2R,5Z)-2-carboxy-4-methylthiazol-5(2H)-ylidene]ethyl phosphate</name>
        <dbReference type="ChEBI" id="CHEBI:62899"/>
    </ligand>
</feature>
<evidence type="ECO:0000256" key="2">
    <source>
        <dbReference type="ARBA" id="ARBA00022679"/>
    </source>
</evidence>
<dbReference type="CDD" id="cd00564">
    <property type="entry name" value="TMP_TenI"/>
    <property type="match status" value="1"/>
</dbReference>
<dbReference type="PANTHER" id="PTHR20857:SF15">
    <property type="entry name" value="THIAMINE-PHOSPHATE SYNTHASE"/>
    <property type="match status" value="1"/>
</dbReference>
<dbReference type="NCBIfam" id="TIGR00693">
    <property type="entry name" value="thiE"/>
    <property type="match status" value="1"/>
</dbReference>
<dbReference type="RefSeq" id="WP_369153025.1">
    <property type="nucleotide sequence ID" value="NZ_OZ156463.1"/>
</dbReference>
<evidence type="ECO:0000256" key="9">
    <source>
        <dbReference type="HAMAP-Rule" id="MF_00097"/>
    </source>
</evidence>
<feature type="domain" description="Thiamine phosphate synthase/TenI" evidence="12">
    <location>
        <begin position="12"/>
        <end position="190"/>
    </location>
</feature>
<dbReference type="GO" id="GO:0009229">
    <property type="term" value="P:thiamine diphosphate biosynthetic process"/>
    <property type="evidence" value="ECO:0007669"/>
    <property type="project" value="UniProtKB-UniRule"/>
</dbReference>
<organism evidence="13 14">
    <name type="scientific">Candidatus Thiodubiliella endoseptemdiera</name>
    <dbReference type="NCBI Taxonomy" id="2738886"/>
    <lineage>
        <taxon>Bacteria</taxon>
        <taxon>Pseudomonadati</taxon>
        <taxon>Pseudomonadota</taxon>
        <taxon>Gammaproteobacteria</taxon>
        <taxon>Candidatus Pseudothioglobaceae</taxon>
        <taxon>Candidatus Thiodubiliella</taxon>
    </lineage>
</organism>
<dbReference type="Gene3D" id="3.20.20.70">
    <property type="entry name" value="Aldolase class I"/>
    <property type="match status" value="1"/>
</dbReference>
<keyword evidence="3 9" id="KW-0479">Metal-binding</keyword>
<comment type="caution">
    <text evidence="13">The sequence shown here is derived from an EMBL/GenBank/DDBJ whole genome shotgun (WGS) entry which is preliminary data.</text>
</comment>
<dbReference type="InterPro" id="IPR034291">
    <property type="entry name" value="TMP_synthase"/>
</dbReference>
<dbReference type="InterPro" id="IPR022998">
    <property type="entry name" value="ThiamineP_synth_TenI"/>
</dbReference>
<feature type="binding site" evidence="9">
    <location>
        <position position="110"/>
    </location>
    <ligand>
        <name>4-amino-2-methyl-5-(diphosphooxymethyl)pyrimidine</name>
        <dbReference type="ChEBI" id="CHEBI:57841"/>
    </ligand>
</feature>
<dbReference type="HAMAP" id="MF_00097">
    <property type="entry name" value="TMP_synthase"/>
    <property type="match status" value="1"/>
</dbReference>
<dbReference type="GO" id="GO:0009228">
    <property type="term" value="P:thiamine biosynthetic process"/>
    <property type="evidence" value="ECO:0007669"/>
    <property type="project" value="UniProtKB-KW"/>
</dbReference>
<evidence type="ECO:0000256" key="7">
    <source>
        <dbReference type="ARBA" id="ARBA00047851"/>
    </source>
</evidence>
<evidence type="ECO:0000256" key="6">
    <source>
        <dbReference type="ARBA" id="ARBA00047334"/>
    </source>
</evidence>
<dbReference type="InterPro" id="IPR036206">
    <property type="entry name" value="ThiamineP_synth_sf"/>
</dbReference>
<evidence type="ECO:0000256" key="4">
    <source>
        <dbReference type="ARBA" id="ARBA00022842"/>
    </source>
</evidence>
<evidence type="ECO:0000256" key="8">
    <source>
        <dbReference type="ARBA" id="ARBA00047883"/>
    </source>
</evidence>
<dbReference type="Pfam" id="PF02581">
    <property type="entry name" value="TMP-TENI"/>
    <property type="match status" value="1"/>
</dbReference>
<keyword evidence="4 9" id="KW-0460">Magnesium</keyword>
<dbReference type="SUPFAM" id="SSF51391">
    <property type="entry name" value="Thiamin phosphate synthase"/>
    <property type="match status" value="1"/>
</dbReference>
<protein>
    <recommendedName>
        <fullName evidence="9">Thiamine-phosphate synthase</fullName>
        <shortName evidence="9">TP synthase</shortName>
        <shortName evidence="9">TPS</shortName>
        <ecNumber evidence="9">2.5.1.3</ecNumber>
    </recommendedName>
    <alternativeName>
        <fullName evidence="9">Thiamine-phosphate pyrophosphorylase</fullName>
        <shortName evidence="9">TMP pyrophosphorylase</shortName>
        <shortName evidence="9">TMP-PPase</shortName>
    </alternativeName>
</protein>
<evidence type="ECO:0000256" key="11">
    <source>
        <dbReference type="RuleBase" id="RU004253"/>
    </source>
</evidence>
<comment type="function">
    <text evidence="9">Condenses 4-methyl-5-(beta-hydroxyethyl)thiazole monophosphate (THZ-P) and 2-methyl-4-amino-5-hydroxymethyl pyrimidine pyrophosphate (HMP-PP) to form thiamine monophosphate (TMP).</text>
</comment>
<evidence type="ECO:0000256" key="3">
    <source>
        <dbReference type="ARBA" id="ARBA00022723"/>
    </source>
</evidence>
<evidence type="ECO:0000256" key="5">
    <source>
        <dbReference type="ARBA" id="ARBA00022977"/>
    </source>
</evidence>
<dbReference type="UniPathway" id="UPA00060">
    <property type="reaction ID" value="UER00141"/>
</dbReference>
<evidence type="ECO:0000259" key="12">
    <source>
        <dbReference type="Pfam" id="PF02581"/>
    </source>
</evidence>
<comment type="catalytic activity">
    <reaction evidence="7 9 10">
        <text>2-(2-carboxy-4-methylthiazol-5-yl)ethyl phosphate + 4-amino-2-methyl-5-(diphosphooxymethyl)pyrimidine + 2 H(+) = thiamine phosphate + CO2 + diphosphate</text>
        <dbReference type="Rhea" id="RHEA:47848"/>
        <dbReference type="ChEBI" id="CHEBI:15378"/>
        <dbReference type="ChEBI" id="CHEBI:16526"/>
        <dbReference type="ChEBI" id="CHEBI:33019"/>
        <dbReference type="ChEBI" id="CHEBI:37575"/>
        <dbReference type="ChEBI" id="CHEBI:57841"/>
        <dbReference type="ChEBI" id="CHEBI:62890"/>
        <dbReference type="EC" id="2.5.1.3"/>
    </reaction>
</comment>
<feature type="binding site" evidence="9">
    <location>
        <position position="140"/>
    </location>
    <ligand>
        <name>4-amino-2-methyl-5-(diphosphooxymethyl)pyrimidine</name>
        <dbReference type="ChEBI" id="CHEBI:57841"/>
    </ligand>
</feature>
<dbReference type="GO" id="GO:0005737">
    <property type="term" value="C:cytoplasm"/>
    <property type="evidence" value="ECO:0007669"/>
    <property type="project" value="TreeGrafter"/>
</dbReference>
<feature type="binding site" evidence="9">
    <location>
        <position position="71"/>
    </location>
    <ligand>
        <name>4-amino-2-methyl-5-(diphosphooxymethyl)pyrimidine</name>
        <dbReference type="ChEBI" id="CHEBI:57841"/>
    </ligand>
</feature>
<keyword evidence="2 9" id="KW-0808">Transferase</keyword>